<evidence type="ECO:0000259" key="2">
    <source>
        <dbReference type="Pfam" id="PF04069"/>
    </source>
</evidence>
<feature type="chain" id="PRO_5041950617" evidence="1">
    <location>
        <begin position="20"/>
        <end position="316"/>
    </location>
</feature>
<accession>A0AAE3VVS5</accession>
<dbReference type="Gene3D" id="3.40.190.10">
    <property type="entry name" value="Periplasmic binding protein-like II"/>
    <property type="match status" value="1"/>
</dbReference>
<sequence>MLRRMLAAVAAVLTGVALAACSGESGDDFAAGTDDGDHLARFVQQPWADLVVETRIAMQLLDRLGYRTSTQEVSVPLAAEALSTGQADAYLGNWWPSQQETFQPVLDDGRVEVAGTLLTGTEYAPAVPGYVAEELGIRSLADLDAHAGAFGREILGIEPGAPGNATIRQAITNDAYGLGDWKLTASSTEAMLAEVTRRAEQKRPVAFLGWSPHWMTVAWDLHFLEDPEKVWPGAGEIRVLTRAGLRAEDANLTRFLSQITVDAQTASRWIDQVDKDKQDPADIAAAWISANPDTVRTWLAGVTTADGKRAADEVIA</sequence>
<dbReference type="CDD" id="cd13640">
    <property type="entry name" value="PBP2_ChoX"/>
    <property type="match status" value="1"/>
</dbReference>
<dbReference type="Pfam" id="PF04069">
    <property type="entry name" value="OpuAC"/>
    <property type="match status" value="1"/>
</dbReference>
<dbReference type="AlphaFoldDB" id="A0AAE3VVS5"/>
<evidence type="ECO:0000256" key="1">
    <source>
        <dbReference type="SAM" id="SignalP"/>
    </source>
</evidence>
<dbReference type="SUPFAM" id="SSF53850">
    <property type="entry name" value="Periplasmic binding protein-like II"/>
    <property type="match status" value="1"/>
</dbReference>
<dbReference type="GO" id="GO:0033265">
    <property type="term" value="F:choline binding"/>
    <property type="evidence" value="ECO:0007669"/>
    <property type="project" value="InterPro"/>
</dbReference>
<dbReference type="InterPro" id="IPR007210">
    <property type="entry name" value="ABC_Gly_betaine_transp_sub-bd"/>
</dbReference>
<feature type="domain" description="ABC-type glycine betaine transport system substrate-binding" evidence="2">
    <location>
        <begin position="43"/>
        <end position="289"/>
    </location>
</feature>
<dbReference type="GO" id="GO:0015871">
    <property type="term" value="P:choline transport"/>
    <property type="evidence" value="ECO:0007669"/>
    <property type="project" value="InterPro"/>
</dbReference>
<name>A0AAE3VVS5_9ACTN</name>
<dbReference type="EMBL" id="JAUSUZ010000001">
    <property type="protein sequence ID" value="MDQ0365143.1"/>
    <property type="molecule type" value="Genomic_DNA"/>
</dbReference>
<dbReference type="PROSITE" id="PS51257">
    <property type="entry name" value="PROKAR_LIPOPROTEIN"/>
    <property type="match status" value="1"/>
</dbReference>
<comment type="caution">
    <text evidence="3">The sequence shown here is derived from an EMBL/GenBank/DDBJ whole genome shotgun (WGS) entry which is preliminary data.</text>
</comment>
<dbReference type="Gene3D" id="3.40.190.100">
    <property type="entry name" value="Glycine betaine-binding periplasmic protein, domain 2"/>
    <property type="match status" value="1"/>
</dbReference>
<dbReference type="InterPro" id="IPR017783">
    <property type="entry name" value="ABC_choline_sub-bd"/>
</dbReference>
<dbReference type="GO" id="GO:0042597">
    <property type="term" value="C:periplasmic space"/>
    <property type="evidence" value="ECO:0007669"/>
    <property type="project" value="InterPro"/>
</dbReference>
<evidence type="ECO:0000313" key="4">
    <source>
        <dbReference type="Proteomes" id="UP001240236"/>
    </source>
</evidence>
<dbReference type="GO" id="GO:0022857">
    <property type="term" value="F:transmembrane transporter activity"/>
    <property type="evidence" value="ECO:0007669"/>
    <property type="project" value="InterPro"/>
</dbReference>
<dbReference type="GO" id="GO:0043190">
    <property type="term" value="C:ATP-binding cassette (ABC) transporter complex"/>
    <property type="evidence" value="ECO:0007669"/>
    <property type="project" value="InterPro"/>
</dbReference>
<dbReference type="Proteomes" id="UP001240236">
    <property type="component" value="Unassembled WGS sequence"/>
</dbReference>
<proteinExistence type="predicted"/>
<evidence type="ECO:0000313" key="3">
    <source>
        <dbReference type="EMBL" id="MDQ0365143.1"/>
    </source>
</evidence>
<keyword evidence="1" id="KW-0732">Signal</keyword>
<reference evidence="3 4" key="1">
    <citation type="submission" date="2023-07" db="EMBL/GenBank/DDBJ databases">
        <title>Sequencing the genomes of 1000 actinobacteria strains.</title>
        <authorList>
            <person name="Klenk H.-P."/>
        </authorList>
    </citation>
    <scope>NUCLEOTIDE SEQUENCE [LARGE SCALE GENOMIC DNA]</scope>
    <source>
        <strain evidence="3 4">DSM 44709</strain>
    </source>
</reference>
<organism evidence="3 4">
    <name type="scientific">Catenuloplanes indicus</name>
    <dbReference type="NCBI Taxonomy" id="137267"/>
    <lineage>
        <taxon>Bacteria</taxon>
        <taxon>Bacillati</taxon>
        <taxon>Actinomycetota</taxon>
        <taxon>Actinomycetes</taxon>
        <taxon>Micromonosporales</taxon>
        <taxon>Micromonosporaceae</taxon>
        <taxon>Catenuloplanes</taxon>
    </lineage>
</organism>
<protein>
    <submittedName>
        <fullName evidence="3">Glycine betaine/proline transport system substrate-binding protein</fullName>
    </submittedName>
</protein>
<dbReference type="RefSeq" id="WP_307237406.1">
    <property type="nucleotide sequence ID" value="NZ_JAUSUZ010000001.1"/>
</dbReference>
<feature type="signal peptide" evidence="1">
    <location>
        <begin position="1"/>
        <end position="19"/>
    </location>
</feature>
<keyword evidence="4" id="KW-1185">Reference proteome</keyword>
<gene>
    <name evidence="3" type="ORF">J2S42_001812</name>
</gene>